<dbReference type="EMBL" id="VXIV02000042">
    <property type="protein sequence ID" value="KAF6041465.1"/>
    <property type="molecule type" value="Genomic_DNA"/>
</dbReference>
<dbReference type="GO" id="GO:0005930">
    <property type="term" value="C:axoneme"/>
    <property type="evidence" value="ECO:0007669"/>
    <property type="project" value="UniProtKB-SubCell"/>
</dbReference>
<keyword evidence="6 12" id="KW-0547">Nucleotide-binding</keyword>
<protein>
    <recommendedName>
        <fullName evidence="12">Cytosolic Fe-S cluster assembly factor NUBP2 homolog</fullName>
    </recommendedName>
</protein>
<feature type="binding site" evidence="12">
    <location>
        <begin position="23"/>
        <end position="30"/>
    </location>
    <ligand>
        <name>ATP</name>
        <dbReference type="ChEBI" id="CHEBI:30616"/>
    </ligand>
</feature>
<evidence type="ECO:0000256" key="7">
    <source>
        <dbReference type="ARBA" id="ARBA00022840"/>
    </source>
</evidence>
<evidence type="ECO:0000256" key="3">
    <source>
        <dbReference type="ARBA" id="ARBA00022485"/>
    </source>
</evidence>
<dbReference type="GO" id="GO:0051539">
    <property type="term" value="F:4 iron, 4 sulfur cluster binding"/>
    <property type="evidence" value="ECO:0007669"/>
    <property type="project" value="UniProtKB-UniRule"/>
</dbReference>
<dbReference type="Gene3D" id="3.40.50.300">
    <property type="entry name" value="P-loop containing nucleotide triphosphate hydrolases"/>
    <property type="match status" value="1"/>
</dbReference>
<keyword evidence="3 12" id="KW-0004">4Fe-4S</keyword>
<evidence type="ECO:0000256" key="10">
    <source>
        <dbReference type="ARBA" id="ARBA00053368"/>
    </source>
</evidence>
<reference evidence="13" key="1">
    <citation type="submission" date="2020-06" db="EMBL/GenBank/DDBJ databases">
        <title>Draft genome of Bugula neritina, a colonial animal packing powerful symbionts and potential medicines.</title>
        <authorList>
            <person name="Rayko M."/>
        </authorList>
    </citation>
    <scope>NUCLEOTIDE SEQUENCE [LARGE SCALE GENOMIC DNA]</scope>
    <source>
        <strain evidence="13">Kwan_BN1</strain>
    </source>
</reference>
<evidence type="ECO:0000313" key="13">
    <source>
        <dbReference type="EMBL" id="KAF6041465.1"/>
    </source>
</evidence>
<dbReference type="InterPro" id="IPR027417">
    <property type="entry name" value="P-loop_NTPase"/>
</dbReference>
<comment type="subunit">
    <text evidence="11">Heterotetramer of 2 NUBP1 and 2 NUBP2 chains. Interacts with KIFC1. Interacts with NUBP1.</text>
</comment>
<dbReference type="FunFam" id="3.40.50.300:FF:000796">
    <property type="entry name" value="Cytosolic Fe-S cluster assembly factor NUBP2"/>
    <property type="match status" value="1"/>
</dbReference>
<comment type="caution">
    <text evidence="13">The sequence shown here is derived from an EMBL/GenBank/DDBJ whole genome shotgun (WGS) entry which is preliminary data.</text>
</comment>
<organism evidence="13 14">
    <name type="scientific">Bugula neritina</name>
    <name type="common">Brown bryozoan</name>
    <name type="synonym">Sertularia neritina</name>
    <dbReference type="NCBI Taxonomy" id="10212"/>
    <lineage>
        <taxon>Eukaryota</taxon>
        <taxon>Metazoa</taxon>
        <taxon>Spiralia</taxon>
        <taxon>Lophotrochozoa</taxon>
        <taxon>Bryozoa</taxon>
        <taxon>Gymnolaemata</taxon>
        <taxon>Cheilostomatida</taxon>
        <taxon>Flustrina</taxon>
        <taxon>Buguloidea</taxon>
        <taxon>Bugulidae</taxon>
        <taxon>Bugula</taxon>
    </lineage>
</organism>
<evidence type="ECO:0000256" key="2">
    <source>
        <dbReference type="ARBA" id="ARBA00004430"/>
    </source>
</evidence>
<feature type="binding site" evidence="12">
    <location>
        <position position="200"/>
    </location>
    <ligand>
        <name>[4Fe-4S] cluster</name>
        <dbReference type="ChEBI" id="CHEBI:49883"/>
        <note>ligand shared between dimeric partners</note>
    </ligand>
</feature>
<dbReference type="CDD" id="cd02037">
    <property type="entry name" value="Mrp_NBP35"/>
    <property type="match status" value="1"/>
</dbReference>
<evidence type="ECO:0000256" key="12">
    <source>
        <dbReference type="HAMAP-Rule" id="MF_03039"/>
    </source>
</evidence>
<evidence type="ECO:0000256" key="4">
    <source>
        <dbReference type="ARBA" id="ARBA00022490"/>
    </source>
</evidence>
<dbReference type="InterPro" id="IPR000808">
    <property type="entry name" value="Mrp-like_CS"/>
</dbReference>
<evidence type="ECO:0000256" key="6">
    <source>
        <dbReference type="ARBA" id="ARBA00022741"/>
    </source>
</evidence>
<dbReference type="Pfam" id="PF10609">
    <property type="entry name" value="ParA"/>
    <property type="match status" value="1"/>
</dbReference>
<evidence type="ECO:0000256" key="11">
    <source>
        <dbReference type="ARBA" id="ARBA00065349"/>
    </source>
</evidence>
<gene>
    <name evidence="13" type="ORF">EB796_000228</name>
</gene>
<dbReference type="InterPro" id="IPR033756">
    <property type="entry name" value="YlxH/NBP35"/>
</dbReference>
<dbReference type="GO" id="GO:0005829">
    <property type="term" value="C:cytosol"/>
    <property type="evidence" value="ECO:0007669"/>
    <property type="project" value="TreeGrafter"/>
</dbReference>
<evidence type="ECO:0000256" key="8">
    <source>
        <dbReference type="ARBA" id="ARBA00023004"/>
    </source>
</evidence>
<dbReference type="GO" id="GO:0005524">
    <property type="term" value="F:ATP binding"/>
    <property type="evidence" value="ECO:0007669"/>
    <property type="project" value="UniProtKB-KW"/>
</dbReference>
<keyword evidence="8 12" id="KW-0408">Iron</keyword>
<dbReference type="HAMAP" id="MF_03039">
    <property type="entry name" value="NUBP2"/>
    <property type="match status" value="1"/>
</dbReference>
<dbReference type="HAMAP" id="MF_02040">
    <property type="entry name" value="Mrp_NBP35"/>
    <property type="match status" value="1"/>
</dbReference>
<dbReference type="GO" id="GO:0016226">
    <property type="term" value="P:iron-sulfur cluster assembly"/>
    <property type="evidence" value="ECO:0007669"/>
    <property type="project" value="UniProtKB-UniRule"/>
</dbReference>
<evidence type="ECO:0000313" key="14">
    <source>
        <dbReference type="Proteomes" id="UP000593567"/>
    </source>
</evidence>
<dbReference type="PANTHER" id="PTHR23264:SF19">
    <property type="entry name" value="CYTOSOLIC FE-S CLUSTER ASSEMBLY FACTOR NUBP2"/>
    <property type="match status" value="1"/>
</dbReference>
<dbReference type="PANTHER" id="PTHR23264">
    <property type="entry name" value="NUCLEOTIDE-BINDING PROTEIN NBP35 YEAST -RELATED"/>
    <property type="match status" value="1"/>
</dbReference>
<dbReference type="InterPro" id="IPR019591">
    <property type="entry name" value="Mrp/NBP35_ATP-bd"/>
</dbReference>
<comment type="function">
    <text evidence="10">Component of the cytosolic iron-sulfur (Fe/S) protein assembly (CIA) machinery. Required for maturation of extramitochondrial Fe-S proteins. The NUBP1-NUBP2 heterotetramer forms a Fe-S scaffold complex, mediating the de novo assembly of an Fe-S cluster and its transfer to target apoproteins. Negatively regulates cilium formation and structure.</text>
</comment>
<keyword evidence="5 12" id="KW-0479">Metal-binding</keyword>
<keyword evidence="9 12" id="KW-0411">Iron-sulfur</keyword>
<comment type="cofactor">
    <cofactor evidence="12">
        <name>[4Fe-4S] cluster</name>
        <dbReference type="ChEBI" id="CHEBI:49883"/>
    </cofactor>
    <text evidence="12">Binds 4 [4Fe-4S] clusters per heterotetramer. Contains two stable clusters in the N-termini of NUBP1 and two labile, bridging clusters between subunits of the NUBP1-NUBP2 heterotetramer.</text>
</comment>
<dbReference type="InterPro" id="IPR028600">
    <property type="entry name" value="NUBP2/Cfd1_eukaryotes"/>
</dbReference>
<dbReference type="AlphaFoldDB" id="A0A7J7KTQ2"/>
<dbReference type="Proteomes" id="UP000593567">
    <property type="component" value="Unassembled WGS sequence"/>
</dbReference>
<comment type="similarity">
    <text evidence="12">Belongs to the Mrp/NBP35 ATP-binding proteins family. NUBP2/CFD1 subfamily.</text>
</comment>
<feature type="binding site" evidence="12">
    <location>
        <position position="197"/>
    </location>
    <ligand>
        <name>[4Fe-4S] cluster</name>
        <dbReference type="ChEBI" id="CHEBI:49883"/>
        <note>ligand shared between dimeric partners</note>
    </ligand>
</feature>
<evidence type="ECO:0000256" key="1">
    <source>
        <dbReference type="ARBA" id="ARBA00004114"/>
    </source>
</evidence>
<dbReference type="GO" id="GO:0140663">
    <property type="term" value="F:ATP-dependent FeS chaperone activity"/>
    <property type="evidence" value="ECO:0007669"/>
    <property type="project" value="InterPro"/>
</dbReference>
<evidence type="ECO:0000256" key="9">
    <source>
        <dbReference type="ARBA" id="ARBA00023014"/>
    </source>
</evidence>
<accession>A0A7J7KTQ2</accession>
<proteinExistence type="inferred from homology"/>
<name>A0A7J7KTQ2_BUGNE</name>
<dbReference type="OrthoDB" id="1741334at2759"/>
<dbReference type="PROSITE" id="PS01215">
    <property type="entry name" value="MRP"/>
    <property type="match status" value="1"/>
</dbReference>
<dbReference type="SUPFAM" id="SSF52540">
    <property type="entry name" value="P-loop containing nucleoside triphosphate hydrolases"/>
    <property type="match status" value="1"/>
</dbReference>
<dbReference type="GO" id="GO:0005634">
    <property type="term" value="C:nucleus"/>
    <property type="evidence" value="ECO:0007669"/>
    <property type="project" value="UniProtKB-ARBA"/>
</dbReference>
<dbReference type="GO" id="GO:0046872">
    <property type="term" value="F:metal ion binding"/>
    <property type="evidence" value="ECO:0007669"/>
    <property type="project" value="UniProtKB-KW"/>
</dbReference>
<dbReference type="GO" id="GO:0005814">
    <property type="term" value="C:centriole"/>
    <property type="evidence" value="ECO:0007669"/>
    <property type="project" value="UniProtKB-SubCell"/>
</dbReference>
<keyword evidence="7 12" id="KW-0067">ATP-binding</keyword>
<comment type="subcellular location">
    <subcellularLocation>
        <location evidence="2">Cytoplasm</location>
        <location evidence="2">Cytoskeleton</location>
        <location evidence="2">Cilium axoneme</location>
    </subcellularLocation>
    <subcellularLocation>
        <location evidence="1">Cytoplasm</location>
        <location evidence="1">Cytoskeleton</location>
        <location evidence="1">Microtubule organizing center</location>
        <location evidence="1">Centrosome</location>
        <location evidence="1">Centriole</location>
    </subcellularLocation>
</comment>
<sequence length="264" mass="28486">MEDISTAKSNLSKVKHILLVLSGKGGVGKSTVTVQLAYSLRQAGKKVGILDVDLCGPSIPVLLNLENKEIHQCPDGWVPVYTDKDQTLGVMSIAFLLQKSTDPIVWRGPKKNAMIKQFLEDVYWQDLDYLIIDTPPGTSDEHISVVENIQEWNPDGAILVTTPQGVAIGDVRREISFCQKTGVKIIGLIENMSGYVCPNCSDCTNIFSSGGGEALAAHASINFLGRVPIDPKVHPAKGQSMLDSLATTTTPAIFQDILTKAGLL</sequence>
<keyword evidence="14" id="KW-1185">Reference proteome</keyword>
<keyword evidence="4 12" id="KW-0963">Cytoplasm</keyword>
<evidence type="ECO:0000256" key="5">
    <source>
        <dbReference type="ARBA" id="ARBA00022723"/>
    </source>
</evidence>